<comment type="similarity">
    <text evidence="2">Belongs to the DHHC palmitoyltransferase family. AKR/ZDHHC17 subfamily.</text>
</comment>
<evidence type="ECO:0000256" key="5">
    <source>
        <dbReference type="ARBA" id="ARBA00022989"/>
    </source>
</evidence>
<feature type="repeat" description="ANK" evidence="11">
    <location>
        <begin position="65"/>
        <end position="97"/>
    </location>
</feature>
<dbReference type="PANTHER" id="PTHR24161">
    <property type="entry name" value="ANK_REP_REGION DOMAIN-CONTAINING PROTEIN-RELATED"/>
    <property type="match status" value="1"/>
</dbReference>
<evidence type="ECO:0000256" key="3">
    <source>
        <dbReference type="ARBA" id="ARBA00022692"/>
    </source>
</evidence>
<organism evidence="15 16">
    <name type="scientific">Suillus placidus</name>
    <dbReference type="NCBI Taxonomy" id="48579"/>
    <lineage>
        <taxon>Eukaryota</taxon>
        <taxon>Fungi</taxon>
        <taxon>Dikarya</taxon>
        <taxon>Basidiomycota</taxon>
        <taxon>Agaricomycotina</taxon>
        <taxon>Agaricomycetes</taxon>
        <taxon>Agaricomycetidae</taxon>
        <taxon>Boletales</taxon>
        <taxon>Suillineae</taxon>
        <taxon>Suillaceae</taxon>
        <taxon>Suillus</taxon>
    </lineage>
</organism>
<keyword evidence="4" id="KW-0677">Repeat</keyword>
<keyword evidence="12" id="KW-0808">Transferase</keyword>
<protein>
    <recommendedName>
        <fullName evidence="12">Palmitoyltransferase</fullName>
        <ecNumber evidence="12">2.3.1.225</ecNumber>
    </recommendedName>
</protein>
<dbReference type="Pfam" id="PF01529">
    <property type="entry name" value="DHHC"/>
    <property type="match status" value="1"/>
</dbReference>
<feature type="domain" description="Palmitoyltransferase DHHC" evidence="14">
    <location>
        <begin position="414"/>
        <end position="542"/>
    </location>
</feature>
<dbReference type="InterPro" id="IPR036770">
    <property type="entry name" value="Ankyrin_rpt-contain_sf"/>
</dbReference>
<keyword evidence="6 11" id="KW-0040">ANK repeat</keyword>
<evidence type="ECO:0000256" key="8">
    <source>
        <dbReference type="ARBA" id="ARBA00023139"/>
    </source>
</evidence>
<evidence type="ECO:0000256" key="10">
    <source>
        <dbReference type="ARBA" id="ARBA00048048"/>
    </source>
</evidence>
<dbReference type="Pfam" id="PF12796">
    <property type="entry name" value="Ank_2"/>
    <property type="match status" value="2"/>
</dbReference>
<keyword evidence="7 12" id="KW-0472">Membrane</keyword>
<dbReference type="PANTHER" id="PTHR24161:SF85">
    <property type="entry name" value="PALMITOYLTRANSFERASE HIP14"/>
    <property type="match status" value="1"/>
</dbReference>
<keyword evidence="5 12" id="KW-1133">Transmembrane helix</keyword>
<evidence type="ECO:0000256" key="9">
    <source>
        <dbReference type="ARBA" id="ARBA00023288"/>
    </source>
</evidence>
<evidence type="ECO:0000256" key="1">
    <source>
        <dbReference type="ARBA" id="ARBA00004141"/>
    </source>
</evidence>
<feature type="region of interest" description="Disordered" evidence="13">
    <location>
        <begin position="568"/>
        <end position="595"/>
    </location>
</feature>
<feature type="compositionally biased region" description="Basic and acidic residues" evidence="13">
    <location>
        <begin position="679"/>
        <end position="693"/>
    </location>
</feature>
<comment type="caution">
    <text evidence="15">The sequence shown here is derived from an EMBL/GenBank/DDBJ whole genome shotgun (WGS) entry which is preliminary data.</text>
</comment>
<dbReference type="InterPro" id="IPR001594">
    <property type="entry name" value="Palmitoyltrfase_DHHC"/>
</dbReference>
<feature type="transmembrane region" description="Helical" evidence="12">
    <location>
        <begin position="275"/>
        <end position="295"/>
    </location>
</feature>
<dbReference type="AlphaFoldDB" id="A0A9P6ZS69"/>
<dbReference type="EMBL" id="JABBWD010000032">
    <property type="protein sequence ID" value="KAG1775672.1"/>
    <property type="molecule type" value="Genomic_DNA"/>
</dbReference>
<evidence type="ECO:0000256" key="2">
    <source>
        <dbReference type="ARBA" id="ARBA00010104"/>
    </source>
</evidence>
<comment type="domain">
    <text evidence="12">The DHHC domain is required for palmitoyltransferase activity.</text>
</comment>
<dbReference type="InterPro" id="IPR002110">
    <property type="entry name" value="Ankyrin_rpt"/>
</dbReference>
<name>A0A9P6ZS69_9AGAM</name>
<reference evidence="15" key="1">
    <citation type="journal article" date="2020" name="New Phytol.">
        <title>Comparative genomics reveals dynamic genome evolution in host specialist ectomycorrhizal fungi.</title>
        <authorList>
            <person name="Lofgren L.A."/>
            <person name="Nguyen N.H."/>
            <person name="Vilgalys R."/>
            <person name="Ruytinx J."/>
            <person name="Liao H.L."/>
            <person name="Branco S."/>
            <person name="Kuo A."/>
            <person name="LaButti K."/>
            <person name="Lipzen A."/>
            <person name="Andreopoulos W."/>
            <person name="Pangilinan J."/>
            <person name="Riley R."/>
            <person name="Hundley H."/>
            <person name="Na H."/>
            <person name="Barry K."/>
            <person name="Grigoriev I.V."/>
            <person name="Stajich J.E."/>
            <person name="Kennedy P.G."/>
        </authorList>
    </citation>
    <scope>NUCLEOTIDE SEQUENCE</scope>
    <source>
        <strain evidence="15">DOB743</strain>
    </source>
</reference>
<keyword evidence="12" id="KW-0012">Acyltransferase</keyword>
<feature type="transmembrane region" description="Helical" evidence="12">
    <location>
        <begin position="363"/>
        <end position="380"/>
    </location>
</feature>
<evidence type="ECO:0000313" key="16">
    <source>
        <dbReference type="Proteomes" id="UP000714275"/>
    </source>
</evidence>
<keyword evidence="16" id="KW-1185">Reference proteome</keyword>
<keyword evidence="3 12" id="KW-0812">Transmembrane</keyword>
<feature type="region of interest" description="Disordered" evidence="13">
    <location>
        <begin position="679"/>
        <end position="725"/>
    </location>
</feature>
<accession>A0A9P6ZS69</accession>
<dbReference type="Proteomes" id="UP000714275">
    <property type="component" value="Unassembled WGS sequence"/>
</dbReference>
<dbReference type="PROSITE" id="PS50088">
    <property type="entry name" value="ANK_REPEAT"/>
    <property type="match status" value="4"/>
</dbReference>
<dbReference type="EC" id="2.3.1.225" evidence="12"/>
<feature type="repeat" description="ANK" evidence="11">
    <location>
        <begin position="165"/>
        <end position="197"/>
    </location>
</feature>
<dbReference type="Gene3D" id="1.25.40.20">
    <property type="entry name" value="Ankyrin repeat-containing domain"/>
    <property type="match status" value="1"/>
</dbReference>
<dbReference type="OrthoDB" id="2662791at2759"/>
<dbReference type="GO" id="GO:0019706">
    <property type="term" value="F:protein-cysteine S-palmitoyltransferase activity"/>
    <property type="evidence" value="ECO:0007669"/>
    <property type="project" value="UniProtKB-EC"/>
</dbReference>
<evidence type="ECO:0000256" key="7">
    <source>
        <dbReference type="ARBA" id="ARBA00023136"/>
    </source>
</evidence>
<keyword evidence="9" id="KW-0449">Lipoprotein</keyword>
<dbReference type="SMART" id="SM00248">
    <property type="entry name" value="ANK"/>
    <property type="match status" value="5"/>
</dbReference>
<comment type="subcellular location">
    <subcellularLocation>
        <location evidence="1">Membrane</location>
        <topology evidence="1">Multi-pass membrane protein</topology>
    </subcellularLocation>
</comment>
<dbReference type="GO" id="GO:0016020">
    <property type="term" value="C:membrane"/>
    <property type="evidence" value="ECO:0007669"/>
    <property type="project" value="UniProtKB-SubCell"/>
</dbReference>
<evidence type="ECO:0000256" key="13">
    <source>
        <dbReference type="SAM" id="MobiDB-lite"/>
    </source>
</evidence>
<evidence type="ECO:0000259" key="14">
    <source>
        <dbReference type="Pfam" id="PF01529"/>
    </source>
</evidence>
<dbReference type="SUPFAM" id="SSF48403">
    <property type="entry name" value="Ankyrin repeat"/>
    <property type="match status" value="1"/>
</dbReference>
<gene>
    <name evidence="15" type="ORF">EV702DRAFT_1115959</name>
</gene>
<evidence type="ECO:0000256" key="6">
    <source>
        <dbReference type="ARBA" id="ARBA00023043"/>
    </source>
</evidence>
<keyword evidence="8" id="KW-0564">Palmitate</keyword>
<sequence length="725" mass="80350">MNEPKKSDPTTQVVHEQATATNISYSQPSVEPVVEIISAAQRGDLSTIRELVESGKCKVTDRDDQNVTPLHWAAINAQLATCRYLIEQGAEIDAIGGDLQATPLQWAARNGYLYVVQLLISHNADPTIADTQGYNSLHLVTHSSSVMPLLYLLHQPVNVDSRDLQGHTSLMWAAYQGDALSVDLLLKHGANPNLKDDAGLTPLHWAVVRGNRVILRRLIEMGADMQAKDLESRTPRDMAVELKSLGAWKRAMEESGLTEHGAVKAKPLNECNTKIAIFILPSLFLYFIFTTLAILPWYTGVILAMAEFFAMHHIVTRVLLNKNTYVGTVNQSPYFAGIITGSMLWVGYCWITRLVQQTESHAFVHLAFAIIFGLCLYNFFRAITLDPGLCPRPAHDGELKAIIEDLASEGRLNGQTFCIQCMAKKPLRSKHCRICDRCVARSDHHCPWVWNCVGANNHRQFLLFVSTLVTDIVLFDYLVYEYFSSVSSSESVDCSAILCEAALKDAFLLCVSLWSALQLTWTSVLLVTQYWQVARQLTTFEVSNLGRFGFMGGRGTLAAGSGGAGVQMGHRHHHGAHQQNGDTDSEAEGGAHKQPHNHTFCGTLTAPGTCTAFLLNLLGLDRFTRGRAARGLTSHARNPFDFGAVRNCRDFWSMGKELGVEYGQVYDVPLEGFEEAKKRKEAERSDLEHDHEGPNSSRSKSLLGKLSMRMGMGSSRRGYEPLNQV</sequence>
<evidence type="ECO:0000256" key="12">
    <source>
        <dbReference type="RuleBase" id="RU079119"/>
    </source>
</evidence>
<evidence type="ECO:0000256" key="4">
    <source>
        <dbReference type="ARBA" id="ARBA00022737"/>
    </source>
</evidence>
<dbReference type="PROSITE" id="PS50297">
    <property type="entry name" value="ANK_REP_REGION"/>
    <property type="match status" value="4"/>
</dbReference>
<evidence type="ECO:0000313" key="15">
    <source>
        <dbReference type="EMBL" id="KAG1775672.1"/>
    </source>
</evidence>
<feature type="repeat" description="ANK" evidence="11">
    <location>
        <begin position="99"/>
        <end position="131"/>
    </location>
</feature>
<dbReference type="PROSITE" id="PS50216">
    <property type="entry name" value="DHHC"/>
    <property type="match status" value="1"/>
</dbReference>
<evidence type="ECO:0000256" key="11">
    <source>
        <dbReference type="PROSITE-ProRule" id="PRU00023"/>
    </source>
</evidence>
<proteinExistence type="inferred from homology"/>
<feature type="transmembrane region" description="Helical" evidence="12">
    <location>
        <begin position="332"/>
        <end position="351"/>
    </location>
</feature>
<feature type="compositionally biased region" description="Low complexity" evidence="13">
    <location>
        <begin position="696"/>
        <end position="716"/>
    </location>
</feature>
<feature type="repeat" description="ANK" evidence="11">
    <location>
        <begin position="198"/>
        <end position="230"/>
    </location>
</feature>
<comment type="catalytic activity">
    <reaction evidence="10 12">
        <text>L-cysteinyl-[protein] + hexadecanoyl-CoA = S-hexadecanoyl-L-cysteinyl-[protein] + CoA</text>
        <dbReference type="Rhea" id="RHEA:36683"/>
        <dbReference type="Rhea" id="RHEA-COMP:10131"/>
        <dbReference type="Rhea" id="RHEA-COMP:11032"/>
        <dbReference type="ChEBI" id="CHEBI:29950"/>
        <dbReference type="ChEBI" id="CHEBI:57287"/>
        <dbReference type="ChEBI" id="CHEBI:57379"/>
        <dbReference type="ChEBI" id="CHEBI:74151"/>
        <dbReference type="EC" id="2.3.1.225"/>
    </reaction>
</comment>